<feature type="domain" description="N-acetyltransferase" evidence="3">
    <location>
        <begin position="38"/>
        <end position="179"/>
    </location>
</feature>
<protein>
    <recommendedName>
        <fullName evidence="3">N-acetyltransferase domain-containing protein</fullName>
    </recommendedName>
</protein>
<dbReference type="Proteomes" id="UP000619355">
    <property type="component" value="Unassembled WGS sequence"/>
</dbReference>
<keyword evidence="1" id="KW-0808">Transferase</keyword>
<evidence type="ECO:0000259" key="3">
    <source>
        <dbReference type="PROSITE" id="PS51186"/>
    </source>
</evidence>
<dbReference type="PANTHER" id="PTHR43877">
    <property type="entry name" value="AMINOALKYLPHOSPHONATE N-ACETYLTRANSFERASE-RELATED-RELATED"/>
    <property type="match status" value="1"/>
</dbReference>
<evidence type="ECO:0000313" key="5">
    <source>
        <dbReference type="Proteomes" id="UP000619355"/>
    </source>
</evidence>
<dbReference type="InterPro" id="IPR050832">
    <property type="entry name" value="Bact_Acetyltransf"/>
</dbReference>
<dbReference type="AlphaFoldDB" id="A0A919EVL1"/>
<name>A0A919EVL1_9ACTN</name>
<dbReference type="CDD" id="cd04301">
    <property type="entry name" value="NAT_SF"/>
    <property type="match status" value="1"/>
</dbReference>
<dbReference type="Gene3D" id="3.40.630.30">
    <property type="match status" value="1"/>
</dbReference>
<dbReference type="PROSITE" id="PS51186">
    <property type="entry name" value="GNAT"/>
    <property type="match status" value="1"/>
</dbReference>
<gene>
    <name evidence="4" type="ORF">GCM10018980_13980</name>
</gene>
<evidence type="ECO:0000313" key="4">
    <source>
        <dbReference type="EMBL" id="GHG40017.1"/>
    </source>
</evidence>
<accession>A0A919EVL1</accession>
<proteinExistence type="predicted"/>
<keyword evidence="5" id="KW-1185">Reference proteome</keyword>
<dbReference type="InterPro" id="IPR000182">
    <property type="entry name" value="GNAT_dom"/>
</dbReference>
<sequence length="188" mass="20425">MVRTGAGPSPRPVPQLARSERSFIRDGRAPAMIGVMGTHIAPATVADFHQVLADHSRYWGERDLRSLHLLALVQEFGSTCLVARAEDGIRGYVFGFVTPDGTGYVHLIATRDDARSTGLGRRLYTAFAEAAERHGARRLKAITSVGNTGSVTFHRSLGFDAKIVDDYNGPGQAMAVFHRDLPLDVPRA</sequence>
<evidence type="ECO:0000256" key="2">
    <source>
        <dbReference type="ARBA" id="ARBA00023315"/>
    </source>
</evidence>
<keyword evidence="2" id="KW-0012">Acyltransferase</keyword>
<organism evidence="4 5">
    <name type="scientific">Streptomyces capoamus</name>
    <dbReference type="NCBI Taxonomy" id="68183"/>
    <lineage>
        <taxon>Bacteria</taxon>
        <taxon>Bacillati</taxon>
        <taxon>Actinomycetota</taxon>
        <taxon>Actinomycetes</taxon>
        <taxon>Kitasatosporales</taxon>
        <taxon>Streptomycetaceae</taxon>
        <taxon>Streptomyces</taxon>
    </lineage>
</organism>
<dbReference type="Pfam" id="PF00583">
    <property type="entry name" value="Acetyltransf_1"/>
    <property type="match status" value="1"/>
</dbReference>
<comment type="caution">
    <text evidence="4">The sequence shown here is derived from an EMBL/GenBank/DDBJ whole genome shotgun (WGS) entry which is preliminary data.</text>
</comment>
<reference evidence="5" key="1">
    <citation type="journal article" date="2019" name="Int. J. Syst. Evol. Microbiol.">
        <title>The Global Catalogue of Microorganisms (GCM) 10K type strain sequencing project: providing services to taxonomists for standard genome sequencing and annotation.</title>
        <authorList>
            <consortium name="The Broad Institute Genomics Platform"/>
            <consortium name="The Broad Institute Genome Sequencing Center for Infectious Disease"/>
            <person name="Wu L."/>
            <person name="Ma J."/>
        </authorList>
    </citation>
    <scope>NUCLEOTIDE SEQUENCE [LARGE SCALE GENOMIC DNA]</scope>
    <source>
        <strain evidence="5">JCM 4253</strain>
    </source>
</reference>
<dbReference type="InterPro" id="IPR016181">
    <property type="entry name" value="Acyl_CoA_acyltransferase"/>
</dbReference>
<dbReference type="EMBL" id="BNBF01000003">
    <property type="protein sequence ID" value="GHG40017.1"/>
    <property type="molecule type" value="Genomic_DNA"/>
</dbReference>
<dbReference type="GO" id="GO:0016747">
    <property type="term" value="F:acyltransferase activity, transferring groups other than amino-acyl groups"/>
    <property type="evidence" value="ECO:0007669"/>
    <property type="project" value="InterPro"/>
</dbReference>
<dbReference type="SUPFAM" id="SSF55729">
    <property type="entry name" value="Acyl-CoA N-acyltransferases (Nat)"/>
    <property type="match status" value="1"/>
</dbReference>
<evidence type="ECO:0000256" key="1">
    <source>
        <dbReference type="ARBA" id="ARBA00022679"/>
    </source>
</evidence>